<dbReference type="GO" id="GO:0070402">
    <property type="term" value="F:NADPH binding"/>
    <property type="evidence" value="ECO:0007669"/>
    <property type="project" value="TreeGrafter"/>
</dbReference>
<dbReference type="InterPro" id="IPR011032">
    <property type="entry name" value="GroES-like_sf"/>
</dbReference>
<evidence type="ECO:0000259" key="3">
    <source>
        <dbReference type="SMART" id="SM00829"/>
    </source>
</evidence>
<evidence type="ECO:0000313" key="4">
    <source>
        <dbReference type="EMBL" id="ALB28060.1"/>
    </source>
</evidence>
<dbReference type="InterPro" id="IPR020843">
    <property type="entry name" value="ER"/>
</dbReference>
<name>A0A0K2L9Y1_9LACO</name>
<evidence type="ECO:0000256" key="2">
    <source>
        <dbReference type="ARBA" id="ARBA00023002"/>
    </source>
</evidence>
<dbReference type="Pfam" id="PF00107">
    <property type="entry name" value="ADH_zinc_N"/>
    <property type="match status" value="1"/>
</dbReference>
<dbReference type="InterPro" id="IPR036291">
    <property type="entry name" value="NAD(P)-bd_dom_sf"/>
</dbReference>
<evidence type="ECO:0000256" key="1">
    <source>
        <dbReference type="ARBA" id="ARBA00022857"/>
    </source>
</evidence>
<dbReference type="Gene3D" id="3.90.180.10">
    <property type="entry name" value="Medium-chain alcohol dehydrogenases, catalytic domain"/>
    <property type="match status" value="1"/>
</dbReference>
<dbReference type="SUPFAM" id="SSF50129">
    <property type="entry name" value="GroES-like"/>
    <property type="match status" value="1"/>
</dbReference>
<gene>
    <name evidence="4" type="ORF">JP39_00955</name>
</gene>
<dbReference type="InterPro" id="IPR013154">
    <property type="entry name" value="ADH-like_N"/>
</dbReference>
<dbReference type="PANTHER" id="PTHR48106">
    <property type="entry name" value="QUINONE OXIDOREDUCTASE PIG3-RELATED"/>
    <property type="match status" value="1"/>
</dbReference>
<keyword evidence="5" id="KW-1185">Reference proteome</keyword>
<evidence type="ECO:0000313" key="5">
    <source>
        <dbReference type="Proteomes" id="UP000061546"/>
    </source>
</evidence>
<keyword evidence="1" id="KW-0521">NADP</keyword>
<dbReference type="KEGG" id="lhi:JP39_00955"/>
<feature type="domain" description="Enoyl reductase (ER)" evidence="3">
    <location>
        <begin position="10"/>
        <end position="313"/>
    </location>
</feature>
<dbReference type="GO" id="GO:0016651">
    <property type="term" value="F:oxidoreductase activity, acting on NAD(P)H"/>
    <property type="evidence" value="ECO:0007669"/>
    <property type="project" value="TreeGrafter"/>
</dbReference>
<accession>A0A0K2L9Y1</accession>
<dbReference type="AlphaFoldDB" id="A0A0K2L9Y1"/>
<sequence length="316" mass="34472">MRAVVISKAGGPEVLKIEERPMPKATDDQSVINIKAFAVHRYEVLTREGGSPSVKFPRVIGVEAVGEVSEPSKNSKLVKGQKIMVVNGGFGRAFDGSEEEYALVPDDIIHPVDFDGSWAEFANYPETFYTAFGALKTTKVKAGQTLLVRGGTTGVGMAALVLAKAMGIKVTSTTRREERRQMLLDMGADDVVIDQDGKLQTDESYDGLLDMVGASVVGDSLSHVKRGGYYTTVGLLAGEWVWKNFDPFESLGGKYATAFDGVDVNDEIITEMFKLINDNHLTIPVAKVFKLDEIQAAQEYIMKHDRPMGQVIVTTD</sequence>
<reference evidence="4 5" key="1">
    <citation type="submission" date="2015-08" db="EMBL/GenBank/DDBJ databases">
        <title>Genomic sequence of Lactobacillus heilongjiangensis DSM 28069, isolated from Chinese traditional pickle.</title>
        <authorList>
            <person name="Jiang X."/>
            <person name="Zheng B."/>
            <person name="Cheng H."/>
        </authorList>
    </citation>
    <scope>NUCLEOTIDE SEQUENCE [LARGE SCALE GENOMIC DNA]</scope>
    <source>
        <strain evidence="4 5">DSM 28069</strain>
    </source>
</reference>
<dbReference type="InterPro" id="IPR013149">
    <property type="entry name" value="ADH-like_C"/>
</dbReference>
<dbReference type="Proteomes" id="UP000061546">
    <property type="component" value="Chromosome"/>
</dbReference>
<proteinExistence type="predicted"/>
<dbReference type="PANTHER" id="PTHR48106:SF18">
    <property type="entry name" value="QUINONE OXIDOREDUCTASE PIG3"/>
    <property type="match status" value="1"/>
</dbReference>
<protein>
    <submittedName>
        <fullName evidence="4">NADPH:quinone reductase</fullName>
    </submittedName>
</protein>
<dbReference type="OrthoDB" id="9792162at2"/>
<dbReference type="SMART" id="SM00829">
    <property type="entry name" value="PKS_ER"/>
    <property type="match status" value="1"/>
</dbReference>
<dbReference type="STRING" id="1074467.JP39_00955"/>
<dbReference type="RefSeq" id="WP_041501639.1">
    <property type="nucleotide sequence ID" value="NZ_BJDV01000009.1"/>
</dbReference>
<keyword evidence="2" id="KW-0560">Oxidoreductase</keyword>
<dbReference type="Pfam" id="PF08240">
    <property type="entry name" value="ADH_N"/>
    <property type="match status" value="1"/>
</dbReference>
<dbReference type="EMBL" id="CP012559">
    <property type="protein sequence ID" value="ALB28060.1"/>
    <property type="molecule type" value="Genomic_DNA"/>
</dbReference>
<dbReference type="Gene3D" id="3.40.50.720">
    <property type="entry name" value="NAD(P)-binding Rossmann-like Domain"/>
    <property type="match status" value="1"/>
</dbReference>
<organism evidence="4 5">
    <name type="scientific">Companilactobacillus heilongjiangensis</name>
    <dbReference type="NCBI Taxonomy" id="1074467"/>
    <lineage>
        <taxon>Bacteria</taxon>
        <taxon>Bacillati</taxon>
        <taxon>Bacillota</taxon>
        <taxon>Bacilli</taxon>
        <taxon>Lactobacillales</taxon>
        <taxon>Lactobacillaceae</taxon>
        <taxon>Companilactobacillus</taxon>
    </lineage>
</organism>
<dbReference type="SUPFAM" id="SSF51735">
    <property type="entry name" value="NAD(P)-binding Rossmann-fold domains"/>
    <property type="match status" value="1"/>
</dbReference>